<feature type="domain" description="Major facilitator superfamily (MFS) profile" evidence="7">
    <location>
        <begin position="58"/>
        <end position="484"/>
    </location>
</feature>
<dbReference type="InterPro" id="IPR011701">
    <property type="entry name" value="MFS"/>
</dbReference>
<dbReference type="OrthoDB" id="419616at2759"/>
<evidence type="ECO:0000256" key="4">
    <source>
        <dbReference type="ARBA" id="ARBA00022989"/>
    </source>
</evidence>
<evidence type="ECO:0000256" key="2">
    <source>
        <dbReference type="ARBA" id="ARBA00022448"/>
    </source>
</evidence>
<dbReference type="PANTHER" id="PTHR23504">
    <property type="entry name" value="MAJOR FACILITATOR SUPERFAMILY DOMAIN-CONTAINING PROTEIN 10"/>
    <property type="match status" value="1"/>
</dbReference>
<dbReference type="Gene3D" id="1.20.1250.20">
    <property type="entry name" value="MFS general substrate transporter like domains"/>
    <property type="match status" value="1"/>
</dbReference>
<dbReference type="KEGG" id="gra:105785944"/>
<dbReference type="Gramene" id="KJB15873">
    <property type="protein sequence ID" value="KJB15873"/>
    <property type="gene ID" value="B456_002G200900"/>
</dbReference>
<feature type="transmembrane region" description="Helical" evidence="6">
    <location>
        <begin position="56"/>
        <end position="77"/>
    </location>
</feature>
<dbReference type="PROSITE" id="PS50850">
    <property type="entry name" value="MFS"/>
    <property type="match status" value="1"/>
</dbReference>
<sequence>MLMSEINIGVMRSIYFTVAGPSILVANYFRGKCLTQQLLPKELERERKKREMEKKLTALSHLFVTVFLSGFSTIIVAPAIIDVTMFSLCPGTDECSLAIYLSGFQQAIIGLGTALMMPIIGNLSDQYGRKALLTLPMTLSIIPLAILACNRTTNYFYAYFAFKTLTDMVCQGSINCLALAYLADNISYRQRASAFGILAGVTSAAYVCGTLAARFLSTGLAFQVATFVSLFAVVYMRIFLEESIPADQGEGITQPILKDGEEDNVIQNDDNAPTKVPPFKKIPSLGDVIYLMKNSPSFAQAAIVAFFNNLGEGGMESSSMYYLKARFHFNKNQFADLMLIGGIVATISQLFIMPLLVSPIGDGRLLSIGLFASCVYAILYSIAWSAWVPYAAAAVSTVMVFAPPSLRSIASKQAGPREQGKAQGCISGIISLANIMAPLIFSPLTSLFLSEGAPFHFPGFSIICIAITLMIAFIQSLMIGRAPSTSNAENSTEV</sequence>
<reference evidence="8 9" key="1">
    <citation type="journal article" date="2012" name="Nature">
        <title>Repeated polyploidization of Gossypium genomes and the evolution of spinnable cotton fibres.</title>
        <authorList>
            <person name="Paterson A.H."/>
            <person name="Wendel J.F."/>
            <person name="Gundlach H."/>
            <person name="Guo H."/>
            <person name="Jenkins J."/>
            <person name="Jin D."/>
            <person name="Llewellyn D."/>
            <person name="Showmaker K.C."/>
            <person name="Shu S."/>
            <person name="Udall J."/>
            <person name="Yoo M.J."/>
            <person name="Byers R."/>
            <person name="Chen W."/>
            <person name="Doron-Faigenboim A."/>
            <person name="Duke M.V."/>
            <person name="Gong L."/>
            <person name="Grimwood J."/>
            <person name="Grover C."/>
            <person name="Grupp K."/>
            <person name="Hu G."/>
            <person name="Lee T.H."/>
            <person name="Li J."/>
            <person name="Lin L."/>
            <person name="Liu T."/>
            <person name="Marler B.S."/>
            <person name="Page J.T."/>
            <person name="Roberts A.W."/>
            <person name="Romanel E."/>
            <person name="Sanders W.S."/>
            <person name="Szadkowski E."/>
            <person name="Tan X."/>
            <person name="Tang H."/>
            <person name="Xu C."/>
            <person name="Wang J."/>
            <person name="Wang Z."/>
            <person name="Zhang D."/>
            <person name="Zhang L."/>
            <person name="Ashrafi H."/>
            <person name="Bedon F."/>
            <person name="Bowers J.E."/>
            <person name="Brubaker C.L."/>
            <person name="Chee P.W."/>
            <person name="Das S."/>
            <person name="Gingle A.R."/>
            <person name="Haigler C.H."/>
            <person name="Harker D."/>
            <person name="Hoffmann L.V."/>
            <person name="Hovav R."/>
            <person name="Jones D.C."/>
            <person name="Lemke C."/>
            <person name="Mansoor S."/>
            <person name="ur Rahman M."/>
            <person name="Rainville L.N."/>
            <person name="Rambani A."/>
            <person name="Reddy U.K."/>
            <person name="Rong J.K."/>
            <person name="Saranga Y."/>
            <person name="Scheffler B.E."/>
            <person name="Scheffler J.A."/>
            <person name="Stelly D.M."/>
            <person name="Triplett B.A."/>
            <person name="Van Deynze A."/>
            <person name="Vaslin M.F."/>
            <person name="Waghmare V.N."/>
            <person name="Walford S.A."/>
            <person name="Wright R.J."/>
            <person name="Zaki E.A."/>
            <person name="Zhang T."/>
            <person name="Dennis E.S."/>
            <person name="Mayer K.F."/>
            <person name="Peterson D.G."/>
            <person name="Rokhsar D.S."/>
            <person name="Wang X."/>
            <person name="Schmutz J."/>
        </authorList>
    </citation>
    <scope>NUCLEOTIDE SEQUENCE [LARGE SCALE GENOMIC DNA]</scope>
</reference>
<dbReference type="InterPro" id="IPR036259">
    <property type="entry name" value="MFS_trans_sf"/>
</dbReference>
<evidence type="ECO:0000256" key="1">
    <source>
        <dbReference type="ARBA" id="ARBA00004141"/>
    </source>
</evidence>
<accession>A0A0D2NQK6</accession>
<dbReference type="PRINTS" id="PR01035">
    <property type="entry name" value="TCRTETA"/>
</dbReference>
<dbReference type="GO" id="GO:0022857">
    <property type="term" value="F:transmembrane transporter activity"/>
    <property type="evidence" value="ECO:0007669"/>
    <property type="project" value="InterPro"/>
</dbReference>
<dbReference type="CDD" id="cd17330">
    <property type="entry name" value="MFS_SLC46_TetA_like"/>
    <property type="match status" value="1"/>
</dbReference>
<proteinExistence type="predicted"/>
<keyword evidence="9" id="KW-1185">Reference proteome</keyword>
<feature type="transmembrane region" description="Helical" evidence="6">
    <location>
        <begin position="97"/>
        <end position="119"/>
    </location>
</feature>
<dbReference type="eggNOG" id="KOG2816">
    <property type="taxonomic scope" value="Eukaryota"/>
</dbReference>
<name>A0A0D2NQK6_GOSRA</name>
<feature type="transmembrane region" description="Helical" evidence="6">
    <location>
        <begin position="455"/>
        <end position="474"/>
    </location>
</feature>
<dbReference type="SUPFAM" id="SSF103473">
    <property type="entry name" value="MFS general substrate transporter"/>
    <property type="match status" value="1"/>
</dbReference>
<feature type="transmembrane region" description="Helical" evidence="6">
    <location>
        <begin position="377"/>
        <end position="403"/>
    </location>
</feature>
<dbReference type="Pfam" id="PF07690">
    <property type="entry name" value="MFS_1"/>
    <property type="match status" value="1"/>
</dbReference>
<feature type="transmembrane region" description="Helical" evidence="6">
    <location>
        <begin position="131"/>
        <end position="148"/>
    </location>
</feature>
<evidence type="ECO:0000256" key="3">
    <source>
        <dbReference type="ARBA" id="ARBA00022692"/>
    </source>
</evidence>
<keyword evidence="2" id="KW-0813">Transport</keyword>
<feature type="transmembrane region" description="Helical" evidence="6">
    <location>
        <begin position="424"/>
        <end position="449"/>
    </location>
</feature>
<dbReference type="OMA" id="LELMWYG"/>
<feature type="transmembrane region" description="Helical" evidence="6">
    <location>
        <begin position="220"/>
        <end position="240"/>
    </location>
</feature>
<dbReference type="InterPro" id="IPR001958">
    <property type="entry name" value="Tet-R_TetA/multi-R_MdtG-like"/>
</dbReference>
<keyword evidence="3 6" id="KW-0812">Transmembrane</keyword>
<comment type="subcellular location">
    <subcellularLocation>
        <location evidence="1">Membrane</location>
        <topology evidence="1">Multi-pass membrane protein</topology>
    </subcellularLocation>
</comment>
<evidence type="ECO:0000313" key="8">
    <source>
        <dbReference type="EMBL" id="KJB15873.1"/>
    </source>
</evidence>
<evidence type="ECO:0000256" key="5">
    <source>
        <dbReference type="ARBA" id="ARBA00023136"/>
    </source>
</evidence>
<gene>
    <name evidence="8" type="ORF">B456_002G200900</name>
</gene>
<evidence type="ECO:0000256" key="6">
    <source>
        <dbReference type="SAM" id="Phobius"/>
    </source>
</evidence>
<dbReference type="EMBL" id="CM001741">
    <property type="protein sequence ID" value="KJB15873.1"/>
    <property type="molecule type" value="Genomic_DNA"/>
</dbReference>
<keyword evidence="5 6" id="KW-0472">Membrane</keyword>
<organism evidence="8 9">
    <name type="scientific">Gossypium raimondii</name>
    <name type="common">Peruvian cotton</name>
    <name type="synonym">Gossypium klotzschianum subsp. raimondii</name>
    <dbReference type="NCBI Taxonomy" id="29730"/>
    <lineage>
        <taxon>Eukaryota</taxon>
        <taxon>Viridiplantae</taxon>
        <taxon>Streptophyta</taxon>
        <taxon>Embryophyta</taxon>
        <taxon>Tracheophyta</taxon>
        <taxon>Spermatophyta</taxon>
        <taxon>Magnoliopsida</taxon>
        <taxon>eudicotyledons</taxon>
        <taxon>Gunneridae</taxon>
        <taxon>Pentapetalae</taxon>
        <taxon>rosids</taxon>
        <taxon>malvids</taxon>
        <taxon>Malvales</taxon>
        <taxon>Malvaceae</taxon>
        <taxon>Malvoideae</taxon>
        <taxon>Gossypium</taxon>
    </lineage>
</organism>
<evidence type="ECO:0000313" key="9">
    <source>
        <dbReference type="Proteomes" id="UP000032304"/>
    </source>
</evidence>
<dbReference type="InterPro" id="IPR020846">
    <property type="entry name" value="MFS_dom"/>
</dbReference>
<protein>
    <recommendedName>
        <fullName evidence="7">Major facilitator superfamily (MFS) profile domain-containing protein</fullName>
    </recommendedName>
</protein>
<feature type="transmembrane region" description="Helical" evidence="6">
    <location>
        <begin position="334"/>
        <end position="357"/>
    </location>
</feature>
<feature type="transmembrane region" description="Helical" evidence="6">
    <location>
        <begin position="160"/>
        <end position="182"/>
    </location>
</feature>
<feature type="transmembrane region" description="Helical" evidence="6">
    <location>
        <begin position="194"/>
        <end position="214"/>
    </location>
</feature>
<dbReference type="GO" id="GO:0016020">
    <property type="term" value="C:membrane"/>
    <property type="evidence" value="ECO:0007669"/>
    <property type="project" value="UniProtKB-SubCell"/>
</dbReference>
<keyword evidence="4 6" id="KW-1133">Transmembrane helix</keyword>
<evidence type="ECO:0000259" key="7">
    <source>
        <dbReference type="PROSITE" id="PS50850"/>
    </source>
</evidence>
<dbReference type="Proteomes" id="UP000032304">
    <property type="component" value="Chromosome 2"/>
</dbReference>
<dbReference type="AlphaFoldDB" id="A0A0D2NQK6"/>
<feature type="transmembrane region" description="Helical" evidence="6">
    <location>
        <begin position="6"/>
        <end position="29"/>
    </location>
</feature>
<dbReference type="PANTHER" id="PTHR23504:SF95">
    <property type="entry name" value="MAJOR FACILITATOR SUPERFAMILY PROTEIN"/>
    <property type="match status" value="1"/>
</dbReference>
<dbReference type="STRING" id="29730.A0A0D2NQK6"/>